<gene>
    <name evidence="1" type="ORF">EVA_13854</name>
</gene>
<protein>
    <submittedName>
        <fullName evidence="1">Uncharacterized protein</fullName>
    </submittedName>
</protein>
<proteinExistence type="predicted"/>
<sequence>MLCLYNSTARTFLQGVLALKAMRSSHPPKGTHPTLKTIL</sequence>
<organism evidence="1">
    <name type="scientific">gut metagenome</name>
    <dbReference type="NCBI Taxonomy" id="749906"/>
    <lineage>
        <taxon>unclassified sequences</taxon>
        <taxon>metagenomes</taxon>
        <taxon>organismal metagenomes</taxon>
    </lineage>
</organism>
<dbReference type="EMBL" id="AMCI01004462">
    <property type="protein sequence ID" value="EJW98039.1"/>
    <property type="molecule type" value="Genomic_DNA"/>
</dbReference>
<evidence type="ECO:0000313" key="1">
    <source>
        <dbReference type="EMBL" id="EJW98039.1"/>
    </source>
</evidence>
<accession>J9GFD6</accession>
<reference evidence="1" key="1">
    <citation type="journal article" date="2012" name="PLoS ONE">
        <title>Gene sets for utilization of primary and secondary nutrition supplies in the distal gut of endangered iberian lynx.</title>
        <authorList>
            <person name="Alcaide M."/>
            <person name="Messina E."/>
            <person name="Richter M."/>
            <person name="Bargiela R."/>
            <person name="Peplies J."/>
            <person name="Huws S.A."/>
            <person name="Newbold C.J."/>
            <person name="Golyshin P.N."/>
            <person name="Simon M.A."/>
            <person name="Lopez G."/>
            <person name="Yakimov M.M."/>
            <person name="Ferrer M."/>
        </authorList>
    </citation>
    <scope>NUCLEOTIDE SEQUENCE</scope>
</reference>
<dbReference type="AlphaFoldDB" id="J9GFD6"/>
<comment type="caution">
    <text evidence="1">The sequence shown here is derived from an EMBL/GenBank/DDBJ whole genome shotgun (WGS) entry which is preliminary data.</text>
</comment>
<name>J9GFD6_9ZZZZ</name>